<dbReference type="EMBL" id="LXQA010169812">
    <property type="protein sequence ID" value="MCI29036.1"/>
    <property type="molecule type" value="Genomic_DNA"/>
</dbReference>
<accession>A0A392QZS5</accession>
<protein>
    <submittedName>
        <fullName evidence="1">Uncharacterized protein</fullName>
    </submittedName>
</protein>
<dbReference type="AlphaFoldDB" id="A0A392QZS5"/>
<dbReference type="Proteomes" id="UP000265520">
    <property type="component" value="Unassembled WGS sequence"/>
</dbReference>
<name>A0A392QZS5_9FABA</name>
<proteinExistence type="predicted"/>
<reference evidence="1 2" key="1">
    <citation type="journal article" date="2018" name="Front. Plant Sci.">
        <title>Red Clover (Trifolium pratense) and Zigzag Clover (T. medium) - A Picture of Genomic Similarities and Differences.</title>
        <authorList>
            <person name="Dluhosova J."/>
            <person name="Istvanek J."/>
            <person name="Nedelnik J."/>
            <person name="Repkova J."/>
        </authorList>
    </citation>
    <scope>NUCLEOTIDE SEQUENCE [LARGE SCALE GENOMIC DNA]</scope>
    <source>
        <strain evidence="2">cv. 10/8</strain>
        <tissue evidence="1">Leaf</tissue>
    </source>
</reference>
<sequence length="57" mass="6217">VVMANPNFPQSTVHARHCSSACIVHAANTVHTVNTFHPRALFITQSLEQFSLVCLIG</sequence>
<organism evidence="1 2">
    <name type="scientific">Trifolium medium</name>
    <dbReference type="NCBI Taxonomy" id="97028"/>
    <lineage>
        <taxon>Eukaryota</taxon>
        <taxon>Viridiplantae</taxon>
        <taxon>Streptophyta</taxon>
        <taxon>Embryophyta</taxon>
        <taxon>Tracheophyta</taxon>
        <taxon>Spermatophyta</taxon>
        <taxon>Magnoliopsida</taxon>
        <taxon>eudicotyledons</taxon>
        <taxon>Gunneridae</taxon>
        <taxon>Pentapetalae</taxon>
        <taxon>rosids</taxon>
        <taxon>fabids</taxon>
        <taxon>Fabales</taxon>
        <taxon>Fabaceae</taxon>
        <taxon>Papilionoideae</taxon>
        <taxon>50 kb inversion clade</taxon>
        <taxon>NPAAA clade</taxon>
        <taxon>Hologalegina</taxon>
        <taxon>IRL clade</taxon>
        <taxon>Trifolieae</taxon>
        <taxon>Trifolium</taxon>
    </lineage>
</organism>
<evidence type="ECO:0000313" key="2">
    <source>
        <dbReference type="Proteomes" id="UP000265520"/>
    </source>
</evidence>
<comment type="caution">
    <text evidence="1">The sequence shown here is derived from an EMBL/GenBank/DDBJ whole genome shotgun (WGS) entry which is preliminary data.</text>
</comment>
<evidence type="ECO:0000313" key="1">
    <source>
        <dbReference type="EMBL" id="MCI29036.1"/>
    </source>
</evidence>
<keyword evidence="2" id="KW-1185">Reference proteome</keyword>
<feature type="non-terminal residue" evidence="1">
    <location>
        <position position="1"/>
    </location>
</feature>